<accession>H5SP92</accession>
<evidence type="ECO:0000256" key="1">
    <source>
        <dbReference type="ARBA" id="ARBA00004141"/>
    </source>
</evidence>
<dbReference type="NCBIfam" id="NF005141">
    <property type="entry name" value="PRK06590.1"/>
    <property type="match status" value="1"/>
</dbReference>
<evidence type="ECO:0000256" key="4">
    <source>
        <dbReference type="ARBA" id="ARBA00023136"/>
    </source>
</evidence>
<keyword evidence="4 5" id="KW-0472">Membrane</keyword>
<gene>
    <name evidence="8" type="ORF">HGMM_F53F08C21</name>
</gene>
<proteinExistence type="predicted"/>
<dbReference type="GO" id="GO:0016020">
    <property type="term" value="C:membrane"/>
    <property type="evidence" value="ECO:0007669"/>
    <property type="project" value="UniProtKB-SubCell"/>
</dbReference>
<evidence type="ECO:0000256" key="5">
    <source>
        <dbReference type="SAM" id="Phobius"/>
    </source>
</evidence>
<feature type="transmembrane region" description="Helical" evidence="5">
    <location>
        <begin position="413"/>
        <end position="435"/>
    </location>
</feature>
<reference evidence="8" key="1">
    <citation type="journal article" date="2005" name="Environ. Microbiol.">
        <title>Genetic and functional properties of uncultivated thermophilic crenarchaeotes from a subsurface gold mine as revealed by analysis of genome fragments.</title>
        <authorList>
            <person name="Nunoura T."/>
            <person name="Hirayama H."/>
            <person name="Takami H."/>
            <person name="Oida H."/>
            <person name="Nishi S."/>
            <person name="Shimamura S."/>
            <person name="Suzuki Y."/>
            <person name="Inagaki F."/>
            <person name="Takai K."/>
            <person name="Nealson K.H."/>
            <person name="Horikoshi K."/>
        </authorList>
    </citation>
    <scope>NUCLEOTIDE SEQUENCE</scope>
</reference>
<feature type="transmembrane region" description="Helical" evidence="5">
    <location>
        <begin position="171"/>
        <end position="190"/>
    </location>
</feature>
<evidence type="ECO:0000259" key="7">
    <source>
        <dbReference type="Pfam" id="PF00662"/>
    </source>
</evidence>
<feature type="transmembrane region" description="Helical" evidence="5">
    <location>
        <begin position="249"/>
        <end position="266"/>
    </location>
</feature>
<keyword evidence="3 5" id="KW-1133">Transmembrane helix</keyword>
<evidence type="ECO:0000259" key="6">
    <source>
        <dbReference type="Pfam" id="PF00361"/>
    </source>
</evidence>
<evidence type="ECO:0000256" key="2">
    <source>
        <dbReference type="ARBA" id="ARBA00022692"/>
    </source>
</evidence>
<evidence type="ECO:0000256" key="3">
    <source>
        <dbReference type="ARBA" id="ARBA00022989"/>
    </source>
</evidence>
<feature type="transmembrane region" description="Helical" evidence="5">
    <location>
        <begin position="6"/>
        <end position="23"/>
    </location>
</feature>
<feature type="domain" description="NADH-Ubiquinone oxidoreductase (complex I) chain 5 N-terminal" evidence="7">
    <location>
        <begin position="68"/>
        <end position="118"/>
    </location>
</feature>
<feature type="transmembrane region" description="Helical" evidence="5">
    <location>
        <begin position="498"/>
        <end position="519"/>
    </location>
</feature>
<dbReference type="Pfam" id="PF00662">
    <property type="entry name" value="Proton_antipo_N"/>
    <property type="match status" value="1"/>
</dbReference>
<dbReference type="PRINTS" id="PR01434">
    <property type="entry name" value="NADHDHGNASE5"/>
</dbReference>
<feature type="transmembrane region" description="Helical" evidence="5">
    <location>
        <begin position="371"/>
        <end position="393"/>
    </location>
</feature>
<protein>
    <submittedName>
        <fullName evidence="8">NADH dehydrogenase I subunit L</fullName>
    </submittedName>
</protein>
<feature type="transmembrane region" description="Helical" evidence="5">
    <location>
        <begin position="624"/>
        <end position="643"/>
    </location>
</feature>
<dbReference type="Pfam" id="PF00361">
    <property type="entry name" value="Proton_antipo_M"/>
    <property type="match status" value="1"/>
</dbReference>
<dbReference type="GO" id="GO:0015990">
    <property type="term" value="P:electron transport coupled proton transport"/>
    <property type="evidence" value="ECO:0007669"/>
    <property type="project" value="TreeGrafter"/>
</dbReference>
<feature type="transmembrane region" description="Helical" evidence="5">
    <location>
        <begin position="140"/>
        <end position="159"/>
    </location>
</feature>
<feature type="transmembrane region" description="Helical" evidence="5">
    <location>
        <begin position="333"/>
        <end position="351"/>
    </location>
</feature>
<feature type="transmembrane region" description="Helical" evidence="5">
    <location>
        <begin position="305"/>
        <end position="327"/>
    </location>
</feature>
<dbReference type="PANTHER" id="PTHR42829:SF2">
    <property type="entry name" value="NADH-UBIQUINONE OXIDOREDUCTASE CHAIN 5"/>
    <property type="match status" value="1"/>
</dbReference>
<feature type="transmembrane region" description="Helical" evidence="5">
    <location>
        <begin position="456"/>
        <end position="478"/>
    </location>
</feature>
<feature type="transmembrane region" description="Helical" evidence="5">
    <location>
        <begin position="278"/>
        <end position="298"/>
    </location>
</feature>
<dbReference type="GO" id="GO:0008137">
    <property type="term" value="F:NADH dehydrogenase (ubiquinone) activity"/>
    <property type="evidence" value="ECO:0007669"/>
    <property type="project" value="InterPro"/>
</dbReference>
<dbReference type="PRINTS" id="PR01435">
    <property type="entry name" value="NPOXDRDTASE5"/>
</dbReference>
<keyword evidence="2 5" id="KW-0812">Transmembrane</keyword>
<dbReference type="EMBL" id="AP011790">
    <property type="protein sequence ID" value="BAL57984.1"/>
    <property type="molecule type" value="Genomic_DNA"/>
</dbReference>
<feature type="domain" description="NADH:quinone oxidoreductase/Mrp antiporter transmembrane" evidence="6">
    <location>
        <begin position="134"/>
        <end position="405"/>
    </location>
</feature>
<evidence type="ECO:0000313" key="8">
    <source>
        <dbReference type="EMBL" id="BAL57984.1"/>
    </source>
</evidence>
<dbReference type="InterPro" id="IPR001750">
    <property type="entry name" value="ND/Mrp_TM"/>
</dbReference>
<dbReference type="PANTHER" id="PTHR42829">
    <property type="entry name" value="NADH-UBIQUINONE OXIDOREDUCTASE CHAIN 5"/>
    <property type="match status" value="1"/>
</dbReference>
<feature type="transmembrane region" description="Helical" evidence="5">
    <location>
        <begin position="85"/>
        <end position="105"/>
    </location>
</feature>
<dbReference type="InterPro" id="IPR003945">
    <property type="entry name" value="NU5C-like"/>
</dbReference>
<dbReference type="AlphaFoldDB" id="H5SP92"/>
<feature type="transmembrane region" description="Helical" evidence="5">
    <location>
        <begin position="210"/>
        <end position="228"/>
    </location>
</feature>
<dbReference type="GO" id="GO:0042773">
    <property type="term" value="P:ATP synthesis coupled electron transport"/>
    <property type="evidence" value="ECO:0007669"/>
    <property type="project" value="InterPro"/>
</dbReference>
<dbReference type="GO" id="GO:0003954">
    <property type="term" value="F:NADH dehydrogenase activity"/>
    <property type="evidence" value="ECO:0007669"/>
    <property type="project" value="TreeGrafter"/>
</dbReference>
<dbReference type="InterPro" id="IPR001516">
    <property type="entry name" value="Proton_antipo_N"/>
</dbReference>
<organism evidence="8">
    <name type="scientific">uncultured prokaryote</name>
    <dbReference type="NCBI Taxonomy" id="198431"/>
    <lineage>
        <taxon>unclassified sequences</taxon>
        <taxon>environmental samples</taxon>
    </lineage>
</organism>
<feature type="transmembrane region" description="Helical" evidence="5">
    <location>
        <begin position="35"/>
        <end position="53"/>
    </location>
</feature>
<reference evidence="8" key="2">
    <citation type="journal article" date="2012" name="PLoS ONE">
        <title>A Deeply Branching Thermophilic Bacterium with an Ancient Acetyl-CoA Pathway Dominates a Subsurface Ecosystem.</title>
        <authorList>
            <person name="Takami H."/>
            <person name="Noguchi H."/>
            <person name="Takaki Y."/>
            <person name="Uchiyama I."/>
            <person name="Toyoda A."/>
            <person name="Nishi S."/>
            <person name="Chee G.-J."/>
            <person name="Arai W."/>
            <person name="Nunoura T."/>
            <person name="Itoh T."/>
            <person name="Hattori M."/>
            <person name="Takai K."/>
        </authorList>
    </citation>
    <scope>NUCLEOTIDE SEQUENCE</scope>
</reference>
<dbReference type="NCBIfam" id="TIGR01974">
    <property type="entry name" value="NDH_I_L"/>
    <property type="match status" value="1"/>
</dbReference>
<sequence length="644" mass="71927">MVKLTIPVLILPLFAFAIQIFFGKRLPRKGDWVSNSAIFLSLFISLYIFYGMWIRHDPHYRESIVFDWIVMEGLRIRPGIILDNLTAVMLIVVCVVSSLVHLYSIGYMHGDKRYSRFFAFLSLFSFSMLGLVLSDNLFCLYIFWELVGLSSYLLIGFWFERPAAADACKKAFITTRIGDIGMFMGIMLIFSKTGLLRYEEIFEAVRSGELSGFYLTLAGTLIFMGAVGKSAQMPLHVWLPDAMEGPTPVSALIHAATMVAAGVYMVGRLYPIFTHESLLTIAYIGGITAFVAATIGIVQNDIKRVLAYSTISQLGYMMLALGVGGWLAGLFHLTTHAFFKALLFLGSGSVIHAMHTNDIQEMGGLRKKMPITFYTFLAGTLAISGVPFFSGYYSKDAIIASVIAFVQENPSHLLLAILSVGAAGVTAFYMFRLVYVTFTGEPRDHERYHHAHESPSVMTVPLIILAILSVVSGWGGWFESFMGSEELHHTNHEVSHRLAVILSVSVSAIGIVLSTLTYYTGHINADRMAEKFRSLYRLLYNKYYFDEIYYEVIIKPVLWVTRFLRSFDLVIIDGIVDGSAKLTVIVSRIERWIDDNIVDGAVNGTADAIINMGKLPNRMQTGVLQNYLLAAFAGVLLILIWRII</sequence>
<name>H5SP92_9ZZZZ</name>
<comment type="subcellular location">
    <subcellularLocation>
        <location evidence="1">Membrane</location>
        <topology evidence="1">Multi-pass membrane protein</topology>
    </subcellularLocation>
</comment>
<dbReference type="InterPro" id="IPR018393">
    <property type="entry name" value="NADHpl_OxRdtase_5_subgr"/>
</dbReference>
<dbReference type="Gene3D" id="1.20.5.2700">
    <property type="match status" value="2"/>
</dbReference>
<feature type="transmembrane region" description="Helical" evidence="5">
    <location>
        <begin position="117"/>
        <end position="134"/>
    </location>
</feature>